<evidence type="ECO:0008006" key="4">
    <source>
        <dbReference type="Google" id="ProtNLM"/>
    </source>
</evidence>
<reference evidence="2 3" key="1">
    <citation type="journal article" date="2024" name="Commun. Biol.">
        <title>Comparative genomic analysis of thermophilic fungi reveals convergent evolutionary adaptations and gene losses.</title>
        <authorList>
            <person name="Steindorff A.S."/>
            <person name="Aguilar-Pontes M.V."/>
            <person name="Robinson A.J."/>
            <person name="Andreopoulos B."/>
            <person name="LaButti K."/>
            <person name="Kuo A."/>
            <person name="Mondo S."/>
            <person name="Riley R."/>
            <person name="Otillar R."/>
            <person name="Haridas S."/>
            <person name="Lipzen A."/>
            <person name="Grimwood J."/>
            <person name="Schmutz J."/>
            <person name="Clum A."/>
            <person name="Reid I.D."/>
            <person name="Moisan M.C."/>
            <person name="Butler G."/>
            <person name="Nguyen T.T.M."/>
            <person name="Dewar K."/>
            <person name="Conant G."/>
            <person name="Drula E."/>
            <person name="Henrissat B."/>
            <person name="Hansel C."/>
            <person name="Singer S."/>
            <person name="Hutchinson M.I."/>
            <person name="de Vries R.P."/>
            <person name="Natvig D.O."/>
            <person name="Powell A.J."/>
            <person name="Tsang A."/>
            <person name="Grigoriev I.V."/>
        </authorList>
    </citation>
    <scope>NUCLEOTIDE SEQUENCE [LARGE SCALE GENOMIC DNA]</scope>
    <source>
        <strain evidence="2 3">ATCC 24622</strain>
    </source>
</reference>
<name>A0ABR3VQW4_9PEZI</name>
<keyword evidence="1" id="KW-0812">Transmembrane</keyword>
<protein>
    <recommendedName>
        <fullName evidence="4">N-glycosylation protein EOS1</fullName>
    </recommendedName>
</protein>
<dbReference type="PANTHER" id="PTHR28147">
    <property type="entry name" value="N-GLYCOSYLATION PROTEIN EOS1"/>
    <property type="match status" value="1"/>
</dbReference>
<dbReference type="EMBL" id="JAZHXJ010001781">
    <property type="protein sequence ID" value="KAL1843880.1"/>
    <property type="molecule type" value="Genomic_DNA"/>
</dbReference>
<gene>
    <name evidence="2" type="ORF">VTK73DRAFT_2705</name>
</gene>
<keyword evidence="1" id="KW-0472">Membrane</keyword>
<feature type="transmembrane region" description="Helical" evidence="1">
    <location>
        <begin position="142"/>
        <end position="162"/>
    </location>
</feature>
<dbReference type="PANTHER" id="PTHR28147:SF1">
    <property type="entry name" value="N-GLYCOSYLATION PROTEIN EOS1"/>
    <property type="match status" value="1"/>
</dbReference>
<feature type="transmembrane region" description="Helical" evidence="1">
    <location>
        <begin position="174"/>
        <end position="191"/>
    </location>
</feature>
<dbReference type="Pfam" id="PF12326">
    <property type="entry name" value="EOS1"/>
    <property type="match status" value="1"/>
</dbReference>
<proteinExistence type="predicted"/>
<comment type="caution">
    <text evidence="2">The sequence shown here is derived from an EMBL/GenBank/DDBJ whole genome shotgun (WGS) entry which is preliminary data.</text>
</comment>
<evidence type="ECO:0000256" key="1">
    <source>
        <dbReference type="SAM" id="Phobius"/>
    </source>
</evidence>
<keyword evidence="3" id="KW-1185">Reference proteome</keyword>
<feature type="transmembrane region" description="Helical" evidence="1">
    <location>
        <begin position="203"/>
        <end position="225"/>
    </location>
</feature>
<dbReference type="InterPro" id="IPR021100">
    <property type="entry name" value="N-glycosylation_EOS1"/>
</dbReference>
<evidence type="ECO:0000313" key="3">
    <source>
        <dbReference type="Proteomes" id="UP001586593"/>
    </source>
</evidence>
<evidence type="ECO:0000313" key="2">
    <source>
        <dbReference type="EMBL" id="KAL1843880.1"/>
    </source>
</evidence>
<organism evidence="2 3">
    <name type="scientific">Phialemonium thermophilum</name>
    <dbReference type="NCBI Taxonomy" id="223376"/>
    <lineage>
        <taxon>Eukaryota</taxon>
        <taxon>Fungi</taxon>
        <taxon>Dikarya</taxon>
        <taxon>Ascomycota</taxon>
        <taxon>Pezizomycotina</taxon>
        <taxon>Sordariomycetes</taxon>
        <taxon>Sordariomycetidae</taxon>
        <taxon>Cephalothecales</taxon>
        <taxon>Cephalothecaceae</taxon>
        <taxon>Phialemonium</taxon>
    </lineage>
</organism>
<keyword evidence="1" id="KW-1133">Transmembrane helix</keyword>
<sequence>MTARSVTAMEPRVAAALGISKPWSLTLFTCRLMSIAPAIWWGFPIALRFLLQLGLHIAASSTEQAAEVGGSCSGKPRAHRPCGNVSAESAAMCSAADLSESRLRLTETSLAVIWCGASGYLSFFFTDCLMSKWLLNYTPQATVVRLLTINVVNGYLTSWVLYLTGGVQDARLVLPAWIAIATILTVLYHLTQRNINIRKETSMSISVFSIASFISMVALLAQLHLDRPDQPDMPLIPLAKKIWHWVVQAATKYSNYGSPGEL</sequence>
<accession>A0ABR3VQW4</accession>
<dbReference type="Proteomes" id="UP001586593">
    <property type="component" value="Unassembled WGS sequence"/>
</dbReference>